<organism evidence="2 3">
    <name type="scientific">Methanopyrus kandleri</name>
    <dbReference type="NCBI Taxonomy" id="2320"/>
    <lineage>
        <taxon>Archaea</taxon>
        <taxon>Methanobacteriati</taxon>
        <taxon>Methanobacteriota</taxon>
        <taxon>Methanomada group</taxon>
        <taxon>Methanopyri</taxon>
        <taxon>Methanopyrales</taxon>
        <taxon>Methanopyraceae</taxon>
        <taxon>Methanopyrus</taxon>
    </lineage>
</organism>
<protein>
    <submittedName>
        <fullName evidence="2">DUF2104 family protein</fullName>
    </submittedName>
</protein>
<evidence type="ECO:0000313" key="2">
    <source>
        <dbReference type="EMBL" id="HII70374.1"/>
    </source>
</evidence>
<feature type="transmembrane region" description="Helical" evidence="1">
    <location>
        <begin position="12"/>
        <end position="29"/>
    </location>
</feature>
<keyword evidence="1" id="KW-1133">Transmembrane helix</keyword>
<dbReference type="InterPro" id="IPR019211">
    <property type="entry name" value="EhaL"/>
</dbReference>
<evidence type="ECO:0000313" key="3">
    <source>
        <dbReference type="Proteomes" id="UP000619545"/>
    </source>
</evidence>
<dbReference type="RefSeq" id="WP_011018836.1">
    <property type="nucleotide sequence ID" value="NZ_DUJS01000004.1"/>
</dbReference>
<reference evidence="2" key="1">
    <citation type="journal article" date="2020" name="bioRxiv">
        <title>A rank-normalized archaeal taxonomy based on genome phylogeny resolves widespread incomplete and uneven classifications.</title>
        <authorList>
            <person name="Rinke C."/>
            <person name="Chuvochina M."/>
            <person name="Mussig A.J."/>
            <person name="Chaumeil P.-A."/>
            <person name="Waite D.W."/>
            <person name="Whitman W.B."/>
            <person name="Parks D.H."/>
            <person name="Hugenholtz P."/>
        </authorList>
    </citation>
    <scope>NUCLEOTIDE SEQUENCE</scope>
    <source>
        <strain evidence="2">UBA8853</strain>
    </source>
</reference>
<dbReference type="Proteomes" id="UP000619545">
    <property type="component" value="Unassembled WGS sequence"/>
</dbReference>
<dbReference type="EMBL" id="DUJS01000004">
    <property type="protein sequence ID" value="HII70374.1"/>
    <property type="molecule type" value="Genomic_DNA"/>
</dbReference>
<sequence length="114" mass="12641">MIGFEGRMFVEAVIAGAVAMFLVGSLVGLEYSYRMYPEIFRERRVDPISLLLAVLGWTLLAVSWMRSVPVGIWIAAFLIGYVVNMRPGYGRIETVLGIATFLAALTWLEGLGPR</sequence>
<proteinExistence type="predicted"/>
<evidence type="ECO:0000256" key="1">
    <source>
        <dbReference type="SAM" id="Phobius"/>
    </source>
</evidence>
<dbReference type="Pfam" id="PF09877">
    <property type="entry name" value="EhaL"/>
    <property type="match status" value="1"/>
</dbReference>
<dbReference type="AlphaFoldDB" id="A0A832T6C3"/>
<keyword evidence="1" id="KW-0472">Membrane</keyword>
<dbReference type="PIRSF" id="PIRSF004953">
    <property type="entry name" value="EhaL"/>
    <property type="match status" value="1"/>
</dbReference>
<feature type="transmembrane region" description="Helical" evidence="1">
    <location>
        <begin position="50"/>
        <end position="83"/>
    </location>
</feature>
<feature type="transmembrane region" description="Helical" evidence="1">
    <location>
        <begin position="89"/>
        <end position="108"/>
    </location>
</feature>
<gene>
    <name evidence="2" type="ORF">HA336_03985</name>
</gene>
<dbReference type="GeneID" id="1477769"/>
<comment type="caution">
    <text evidence="2">The sequence shown here is derived from an EMBL/GenBank/DDBJ whole genome shotgun (WGS) entry which is preliminary data.</text>
</comment>
<dbReference type="InterPro" id="IPR011305">
    <property type="entry name" value="Prd_NiFe_hyd_3_EhaL"/>
</dbReference>
<name>A0A832T6C3_9EURY</name>
<accession>A0A832T6C3</accession>
<keyword evidence="1" id="KW-0812">Transmembrane</keyword>